<evidence type="ECO:0000313" key="2">
    <source>
        <dbReference type="Proteomes" id="UP001163321"/>
    </source>
</evidence>
<organism evidence="1 2">
    <name type="scientific">Peronosclerospora sorghi</name>
    <dbReference type="NCBI Taxonomy" id="230839"/>
    <lineage>
        <taxon>Eukaryota</taxon>
        <taxon>Sar</taxon>
        <taxon>Stramenopiles</taxon>
        <taxon>Oomycota</taxon>
        <taxon>Peronosporomycetes</taxon>
        <taxon>Peronosporales</taxon>
        <taxon>Peronosporaceae</taxon>
        <taxon>Peronosclerospora</taxon>
    </lineage>
</organism>
<sequence length="586" mass="64541">MIRARRELVTFSLLLTYSTLSTHAFDWTLWNDPTPNLKTLAPASVTSPTSTPPSTPSSSSANAPSSGASWKDLDLPAEHAVATPSTAVKTFHSVYRNWVGPWTQSPDSGCYREAHIMKTCPRNYDRSTWTHTCWAECPMDYPVECGMQCIQQNNHCGRENLAKSSAVAMATLSMATFGVFGELAKMGKAVGWAVRCTNMLLVAVRAIVRFTRNQLVQDPQTSQQKLLLLLYQTNWVVADLPATIYVCMGKPIPPNLLLTRSLLPTVQFILLLVLNYADDILTDWGKFKAFMLRANFTAAASAITEGEISSLETAMQSNATCSDDLRSATNLVWSTINELRAKHPGISEADMRLKLSKSDLILYDIPTVTNNCMVQMIPESTVDTAYKTRETLRKTFGVMINDLIKDGTSDNGTTIAVKHSTYVWTRNIMWIASVTLLDPTDLSTLFSEFLQTICGPTQFMGEIDDGDDDATLGLHAMKHAFQNTTSSWRRKGDGQVLLNFQSQDTKDVVVNIRSGGDKIGEVKVKAGGTAHFVSTVKQIGGKTLYFDRWRPGFLGLPRSGGGTLTLWVPISREGGHLELNVQVNAS</sequence>
<accession>A0ACC0W404</accession>
<proteinExistence type="predicted"/>
<comment type="caution">
    <text evidence="1">The sequence shown here is derived from an EMBL/GenBank/DDBJ whole genome shotgun (WGS) entry which is preliminary data.</text>
</comment>
<name>A0ACC0W404_9STRA</name>
<dbReference type="Proteomes" id="UP001163321">
    <property type="component" value="Chromosome 4"/>
</dbReference>
<gene>
    <name evidence="1" type="ORF">PsorP6_006537</name>
</gene>
<protein>
    <submittedName>
        <fullName evidence="1">Uncharacterized protein</fullName>
    </submittedName>
</protein>
<reference evidence="1 2" key="1">
    <citation type="journal article" date="2022" name="bioRxiv">
        <title>The genome of the oomycete Peronosclerospora sorghi, a cosmopolitan pathogen of maize and sorghum, is inflated with dispersed pseudogenes.</title>
        <authorList>
            <person name="Fletcher K."/>
            <person name="Martin F."/>
            <person name="Isakeit T."/>
            <person name="Cavanaugh K."/>
            <person name="Magill C."/>
            <person name="Michelmore R."/>
        </authorList>
    </citation>
    <scope>NUCLEOTIDE SEQUENCE [LARGE SCALE GENOMIC DNA]</scope>
    <source>
        <strain evidence="1">P6</strain>
    </source>
</reference>
<evidence type="ECO:0000313" key="1">
    <source>
        <dbReference type="EMBL" id="KAI9912441.1"/>
    </source>
</evidence>
<keyword evidence="2" id="KW-1185">Reference proteome</keyword>
<dbReference type="EMBL" id="CM047583">
    <property type="protein sequence ID" value="KAI9912441.1"/>
    <property type="molecule type" value="Genomic_DNA"/>
</dbReference>